<evidence type="ECO:0000256" key="1">
    <source>
        <dbReference type="ARBA" id="ARBA00022679"/>
    </source>
</evidence>
<dbReference type="SUPFAM" id="SSF53335">
    <property type="entry name" value="S-adenosyl-L-methionine-dependent methyltransferases"/>
    <property type="match status" value="1"/>
</dbReference>
<keyword evidence="1" id="KW-0808">Transferase</keyword>
<accession>A0A939KKR0</accession>
<name>A0A939KKR0_9CLOT</name>
<dbReference type="GO" id="GO:0008168">
    <property type="term" value="F:methyltransferase activity"/>
    <property type="evidence" value="ECO:0007669"/>
    <property type="project" value="UniProtKB-KW"/>
</dbReference>
<proteinExistence type="predicted"/>
<sequence length="201" mass="22870">MKNTASSDRDYFNARAFNWDQTCVHDQDKVAHIVNLMGIGSSDRILDVGTGTGVLIPHLMEHLDDGHITAVDVSEKMLEVAQRKYKGGNITYLHGDVLQMPFEEKFDLIMCYSMFPHFKEQKMKAIKVLSQLLRTGGKLCICHTQSRAAINRLHRIAGDVVENDRLPEMSVLKEAFLDENLSLQCVRDDEEYFILSGKRIL</sequence>
<comment type="caution">
    <text evidence="3">The sequence shown here is derived from an EMBL/GenBank/DDBJ whole genome shotgun (WGS) entry which is preliminary data.</text>
</comment>
<dbReference type="EMBL" id="JAFNJU010000005">
    <property type="protein sequence ID" value="MBO1264915.1"/>
    <property type="molecule type" value="Genomic_DNA"/>
</dbReference>
<evidence type="ECO:0000313" key="3">
    <source>
        <dbReference type="EMBL" id="MBO1264915.1"/>
    </source>
</evidence>
<dbReference type="CDD" id="cd02440">
    <property type="entry name" value="AdoMet_MTases"/>
    <property type="match status" value="1"/>
</dbReference>
<keyword evidence="3" id="KW-0489">Methyltransferase</keyword>
<dbReference type="AlphaFoldDB" id="A0A939KKR0"/>
<feature type="domain" description="Methyltransferase" evidence="2">
    <location>
        <begin position="45"/>
        <end position="137"/>
    </location>
</feature>
<dbReference type="InterPro" id="IPR029063">
    <property type="entry name" value="SAM-dependent_MTases_sf"/>
</dbReference>
<evidence type="ECO:0000313" key="4">
    <source>
        <dbReference type="Proteomes" id="UP000664218"/>
    </source>
</evidence>
<gene>
    <name evidence="3" type="ORF">J3A84_07730</name>
</gene>
<keyword evidence="4" id="KW-1185">Reference proteome</keyword>
<evidence type="ECO:0000259" key="2">
    <source>
        <dbReference type="Pfam" id="PF13649"/>
    </source>
</evidence>
<organism evidence="3 4">
    <name type="scientific">Proteiniclasticum aestuarii</name>
    <dbReference type="NCBI Taxonomy" id="2817862"/>
    <lineage>
        <taxon>Bacteria</taxon>
        <taxon>Bacillati</taxon>
        <taxon>Bacillota</taxon>
        <taxon>Clostridia</taxon>
        <taxon>Eubacteriales</taxon>
        <taxon>Clostridiaceae</taxon>
        <taxon>Proteiniclasticum</taxon>
    </lineage>
</organism>
<dbReference type="Pfam" id="PF13649">
    <property type="entry name" value="Methyltransf_25"/>
    <property type="match status" value="1"/>
</dbReference>
<dbReference type="PANTHER" id="PTHR43861">
    <property type="entry name" value="TRANS-ACONITATE 2-METHYLTRANSFERASE-RELATED"/>
    <property type="match status" value="1"/>
</dbReference>
<dbReference type="Gene3D" id="3.40.50.150">
    <property type="entry name" value="Vaccinia Virus protein VP39"/>
    <property type="match status" value="1"/>
</dbReference>
<dbReference type="InterPro" id="IPR041698">
    <property type="entry name" value="Methyltransf_25"/>
</dbReference>
<dbReference type="GO" id="GO:0032259">
    <property type="term" value="P:methylation"/>
    <property type="evidence" value="ECO:0007669"/>
    <property type="project" value="UniProtKB-KW"/>
</dbReference>
<reference evidence="3" key="1">
    <citation type="submission" date="2021-03" db="EMBL/GenBank/DDBJ databases">
        <title>Proteiniclasticum marinus sp. nov., isolated from tidal flat sediment.</title>
        <authorList>
            <person name="Namirimu T."/>
            <person name="Yang J.-A."/>
            <person name="Yang S.-H."/>
            <person name="Kim Y.-J."/>
            <person name="Kwon K.K."/>
        </authorList>
    </citation>
    <scope>NUCLEOTIDE SEQUENCE</scope>
    <source>
        <strain evidence="3">SCR006</strain>
    </source>
</reference>
<dbReference type="RefSeq" id="WP_207599440.1">
    <property type="nucleotide sequence ID" value="NZ_JAFNJU010000005.1"/>
</dbReference>
<protein>
    <submittedName>
        <fullName evidence="3">Class I SAM-dependent methyltransferase</fullName>
    </submittedName>
</protein>
<dbReference type="Proteomes" id="UP000664218">
    <property type="component" value="Unassembled WGS sequence"/>
</dbReference>